<evidence type="ECO:0000313" key="6">
    <source>
        <dbReference type="Proteomes" id="UP001597532"/>
    </source>
</evidence>
<dbReference type="InterPro" id="IPR032527">
    <property type="entry name" value="DUF4959"/>
</dbReference>
<organism evidence="5 6">
    <name type="scientific">Arenibacter antarcticus</name>
    <dbReference type="NCBI Taxonomy" id="2040469"/>
    <lineage>
        <taxon>Bacteria</taxon>
        <taxon>Pseudomonadati</taxon>
        <taxon>Bacteroidota</taxon>
        <taxon>Flavobacteriia</taxon>
        <taxon>Flavobacteriales</taxon>
        <taxon>Flavobacteriaceae</taxon>
        <taxon>Arenibacter</taxon>
    </lineage>
</organism>
<accession>A0ABW5VLD7</accession>
<dbReference type="InterPro" id="IPR033431">
    <property type="entry name" value="DUF5126"/>
</dbReference>
<evidence type="ECO:0000313" key="5">
    <source>
        <dbReference type="EMBL" id="MFD2791826.1"/>
    </source>
</evidence>
<dbReference type="InterPro" id="IPR008979">
    <property type="entry name" value="Galactose-bd-like_sf"/>
</dbReference>
<dbReference type="Pfam" id="PF16391">
    <property type="entry name" value="DUF5000"/>
    <property type="match status" value="1"/>
</dbReference>
<evidence type="ECO:0000259" key="3">
    <source>
        <dbReference type="Pfam" id="PF16391"/>
    </source>
</evidence>
<evidence type="ECO:0000259" key="4">
    <source>
        <dbReference type="Pfam" id="PF17166"/>
    </source>
</evidence>
<feature type="domain" description="DUF5126" evidence="4">
    <location>
        <begin position="122"/>
        <end position="229"/>
    </location>
</feature>
<evidence type="ECO:0000259" key="2">
    <source>
        <dbReference type="Pfam" id="PF16323"/>
    </source>
</evidence>
<name>A0ABW5VLD7_9FLAO</name>
<comment type="caution">
    <text evidence="5">The sequence shown here is derived from an EMBL/GenBank/DDBJ whole genome shotgun (WGS) entry which is preliminary data.</text>
</comment>
<feature type="chain" id="PRO_5046087645" evidence="1">
    <location>
        <begin position="17"/>
        <end position="398"/>
    </location>
</feature>
<feature type="domain" description="DUF5000" evidence="3">
    <location>
        <begin position="256"/>
        <end position="394"/>
    </location>
</feature>
<dbReference type="SUPFAM" id="SSF49785">
    <property type="entry name" value="Galactose-binding domain-like"/>
    <property type="match status" value="1"/>
</dbReference>
<dbReference type="PROSITE" id="PS51257">
    <property type="entry name" value="PROKAR_LIPOPROTEIN"/>
    <property type="match status" value="1"/>
</dbReference>
<feature type="domain" description="DUF4959" evidence="2">
    <location>
        <begin position="16"/>
        <end position="121"/>
    </location>
</feature>
<reference evidence="6" key="1">
    <citation type="journal article" date="2019" name="Int. J. Syst. Evol. Microbiol.">
        <title>The Global Catalogue of Microorganisms (GCM) 10K type strain sequencing project: providing services to taxonomists for standard genome sequencing and annotation.</title>
        <authorList>
            <consortium name="The Broad Institute Genomics Platform"/>
            <consortium name="The Broad Institute Genome Sequencing Center for Infectious Disease"/>
            <person name="Wu L."/>
            <person name="Ma J."/>
        </authorList>
    </citation>
    <scope>NUCLEOTIDE SEQUENCE [LARGE SCALE GENOMIC DNA]</scope>
    <source>
        <strain evidence="6">KCTC 52924</strain>
    </source>
</reference>
<dbReference type="RefSeq" id="WP_251808693.1">
    <property type="nucleotide sequence ID" value="NZ_CP166679.1"/>
</dbReference>
<dbReference type="Pfam" id="PF17166">
    <property type="entry name" value="DUF5126"/>
    <property type="match status" value="1"/>
</dbReference>
<dbReference type="Proteomes" id="UP001597532">
    <property type="component" value="Unassembled WGS sequence"/>
</dbReference>
<dbReference type="Gene3D" id="2.60.120.260">
    <property type="entry name" value="Galactose-binding domain-like"/>
    <property type="match status" value="1"/>
</dbReference>
<dbReference type="Pfam" id="PF16323">
    <property type="entry name" value="DUF4959"/>
    <property type="match status" value="1"/>
</dbReference>
<keyword evidence="1" id="KW-0732">Signal</keyword>
<dbReference type="EMBL" id="JBHUOK010000034">
    <property type="protein sequence ID" value="MFD2791826.1"/>
    <property type="molecule type" value="Genomic_DNA"/>
</dbReference>
<sequence length="398" mass="45145">MKKIVSLILISFFVMAGCEEDYEHLPTAKDSVAPKQIENLQYEPIHGGFNISYDIPSDKDVLYVKATYVNTKGETSEVRASAYNNKLQILGFGDTSERTIDVYVVDRSENVSKPVTFKAQPLESPVNVIKESMDISADFGGAKFHWINELKTPISILLFTADNKGVWKEVQTVYTSQSETSTAIRGFESVPTKFAALIRDRYDNTTDTIYPGTTDKMLTPLFEERLDKTKFKKIVLADDTNWDAWEGDYYHFFDDKLETIVHTQGDHPFPQIYTIDLGVTVKLSRFIVHQRYTPQTHFGFTHGNPKKYTLYGAKELPADSGGFEGWIKLKECESVKPSGLPIGQNSDEDIAQLDLGDEYTFELEVPELRYFRMAVEDTWDGAGYINASQITFWGNITN</sequence>
<keyword evidence="6" id="KW-1185">Reference proteome</keyword>
<proteinExistence type="predicted"/>
<dbReference type="InterPro" id="IPR032164">
    <property type="entry name" value="DUF5000"/>
</dbReference>
<protein>
    <submittedName>
        <fullName evidence="5">DUF5000 domain-containing lipoprotein</fullName>
    </submittedName>
</protein>
<gene>
    <name evidence="5" type="ORF">ACFS1K_18810</name>
</gene>
<feature type="signal peptide" evidence="1">
    <location>
        <begin position="1"/>
        <end position="16"/>
    </location>
</feature>
<evidence type="ECO:0000256" key="1">
    <source>
        <dbReference type="SAM" id="SignalP"/>
    </source>
</evidence>
<keyword evidence="5" id="KW-0449">Lipoprotein</keyword>